<evidence type="ECO:0000256" key="1">
    <source>
        <dbReference type="ARBA" id="ARBA00022553"/>
    </source>
</evidence>
<evidence type="ECO:0000256" key="6">
    <source>
        <dbReference type="SAM" id="SignalP"/>
    </source>
</evidence>
<protein>
    <submittedName>
        <fullName evidence="7">Type I phosphodiesterase/nucleotide pyrophosphatase</fullName>
    </submittedName>
</protein>
<proteinExistence type="predicted"/>
<accession>A0A327QQ16</accession>
<keyword evidence="3 6" id="KW-0732">Signal</keyword>
<evidence type="ECO:0000313" key="7">
    <source>
        <dbReference type="EMBL" id="RAJ05443.1"/>
    </source>
</evidence>
<evidence type="ECO:0000256" key="3">
    <source>
        <dbReference type="ARBA" id="ARBA00022729"/>
    </source>
</evidence>
<organism evidence="7 8">
    <name type="scientific">Chitinophaga skermanii</name>
    <dbReference type="NCBI Taxonomy" id="331697"/>
    <lineage>
        <taxon>Bacteria</taxon>
        <taxon>Pseudomonadati</taxon>
        <taxon>Bacteroidota</taxon>
        <taxon>Chitinophagia</taxon>
        <taxon>Chitinophagales</taxon>
        <taxon>Chitinophagaceae</taxon>
        <taxon>Chitinophaga</taxon>
    </lineage>
</organism>
<dbReference type="AlphaFoldDB" id="A0A327QQ16"/>
<dbReference type="Gene3D" id="3.30.1360.150">
    <property type="match status" value="1"/>
</dbReference>
<keyword evidence="8" id="KW-1185">Reference proteome</keyword>
<feature type="binding site" evidence="5">
    <location>
        <begin position="159"/>
        <end position="161"/>
    </location>
    <ligand>
        <name>substrate</name>
    </ligand>
</feature>
<evidence type="ECO:0000256" key="4">
    <source>
        <dbReference type="PIRSR" id="PIRSR031924-50"/>
    </source>
</evidence>
<dbReference type="GO" id="GO:0004035">
    <property type="term" value="F:alkaline phosphatase activity"/>
    <property type="evidence" value="ECO:0007669"/>
    <property type="project" value="InterPro"/>
</dbReference>
<dbReference type="PANTHER" id="PTHR10151:SF120">
    <property type="entry name" value="BIS(5'-ADENOSYL)-TRIPHOSPHATASE"/>
    <property type="match status" value="1"/>
</dbReference>
<evidence type="ECO:0000256" key="5">
    <source>
        <dbReference type="PIRSR" id="PIRSR031924-51"/>
    </source>
</evidence>
<dbReference type="OrthoDB" id="9766127at2"/>
<dbReference type="PANTHER" id="PTHR10151">
    <property type="entry name" value="ECTONUCLEOTIDE PYROPHOSPHATASE/PHOSPHODIESTERASE"/>
    <property type="match status" value="1"/>
</dbReference>
<dbReference type="GO" id="GO:0046872">
    <property type="term" value="F:metal ion binding"/>
    <property type="evidence" value="ECO:0007669"/>
    <property type="project" value="UniProtKB-KW"/>
</dbReference>
<dbReference type="Gene3D" id="3.40.720.10">
    <property type="entry name" value="Alkaline Phosphatase, subunit A"/>
    <property type="match status" value="1"/>
</dbReference>
<dbReference type="InterPro" id="IPR017850">
    <property type="entry name" value="Alkaline_phosphatase_core_sf"/>
</dbReference>
<keyword evidence="2" id="KW-0479">Metal-binding</keyword>
<dbReference type="SUPFAM" id="SSF53649">
    <property type="entry name" value="Alkaline phosphatase-like"/>
    <property type="match status" value="1"/>
</dbReference>
<dbReference type="EMBL" id="QLLL01000004">
    <property type="protein sequence ID" value="RAJ05443.1"/>
    <property type="molecule type" value="Genomic_DNA"/>
</dbReference>
<feature type="binding site" evidence="5">
    <location>
        <position position="97"/>
    </location>
    <ligand>
        <name>substrate</name>
    </ligand>
</feature>
<dbReference type="NCBIfam" id="NF042991">
    <property type="entry name" value="alk_phos_PafA"/>
    <property type="match status" value="1"/>
</dbReference>
<keyword evidence="1 4" id="KW-0597">Phosphoprotein</keyword>
<dbReference type="RefSeq" id="WP_111598031.1">
    <property type="nucleotide sequence ID" value="NZ_QLLL01000004.1"/>
</dbReference>
<dbReference type="CDD" id="cd16016">
    <property type="entry name" value="AP-SPAP"/>
    <property type="match status" value="1"/>
</dbReference>
<gene>
    <name evidence="7" type="ORF">LX64_02601</name>
</gene>
<reference evidence="7 8" key="1">
    <citation type="submission" date="2018-06" db="EMBL/GenBank/DDBJ databases">
        <title>Genomic Encyclopedia of Archaeal and Bacterial Type Strains, Phase II (KMG-II): from individual species to whole genera.</title>
        <authorList>
            <person name="Goeker M."/>
        </authorList>
    </citation>
    <scope>NUCLEOTIDE SEQUENCE [LARGE SCALE GENOMIC DNA]</scope>
    <source>
        <strain evidence="7 8">DSM 23857</strain>
    </source>
</reference>
<sequence length="538" mass="59547">MQLCKILLLAALAASNVVGAQTLPRPKLVVGIMVDQMRWDYLYRYYDRYGKTGFKRLLQEGFSCENTMINYVPSVTAVGHASVYTGSIPAVHGIIGNDWYERKLQKNVYCVYDSTEASVGRNVDGKGSMSPRHMLSTTVGDELRMGTGFKSRVVGIALKDRAAVLPAGHSANAAFWFDHASGNFISSTYYMDSLPRWAVDFNNEKRPAKYIQQDWQTLYPINTYTASTADNKYYEVTIDGEEKPVFKHTFTKGKDYDNLTYSPLGNTLTFDFAKAAITGYELGKTATDLLAVSFSTPDIAGHSFGPNAIEMEDMYLRLDIELGHFLTWLDNRYGKGNYLVFLTADHGAINSPGFLQENKLPALPEKLSKIAVLNESIRQTFGIEKAILSDAGGQLYMDTAAINRSGVSYDKVEQLMVGKLRSFAGIADAVNIEKIQAGYLPQPFNAMFINGWHAKRGGDIFVVPGPGVKNGSMMGTTHGTMYPYDTHIPLLWFGWNITPGKSYKTTNITDIAPTLSALLHIQMPSGTTGQVIEEVMKK</sequence>
<dbReference type="InterPro" id="IPR002591">
    <property type="entry name" value="Phosphodiest/P_Trfase"/>
</dbReference>
<dbReference type="Proteomes" id="UP000249547">
    <property type="component" value="Unassembled WGS sequence"/>
</dbReference>
<dbReference type="Pfam" id="PF01663">
    <property type="entry name" value="Phosphodiest"/>
    <property type="match status" value="1"/>
</dbReference>
<evidence type="ECO:0000313" key="8">
    <source>
        <dbReference type="Proteomes" id="UP000249547"/>
    </source>
</evidence>
<dbReference type="PIRSF" id="PIRSF031924">
    <property type="entry name" value="Pi-irrepressible_AP"/>
    <property type="match status" value="1"/>
</dbReference>
<dbReference type="InterPro" id="IPR026263">
    <property type="entry name" value="Alkaline_phosphatase_prok"/>
</dbReference>
<comment type="caution">
    <text evidence="7">The sequence shown here is derived from an EMBL/GenBank/DDBJ whole genome shotgun (WGS) entry which is preliminary data.</text>
</comment>
<feature type="active site" description="Phosphothreonine intermediate" evidence="4">
    <location>
        <position position="76"/>
    </location>
</feature>
<name>A0A327QQ16_9BACT</name>
<feature type="signal peptide" evidence="6">
    <location>
        <begin position="1"/>
        <end position="20"/>
    </location>
</feature>
<evidence type="ECO:0000256" key="2">
    <source>
        <dbReference type="ARBA" id="ARBA00022723"/>
    </source>
</evidence>
<feature type="chain" id="PRO_5016355706" evidence="6">
    <location>
        <begin position="21"/>
        <end position="538"/>
    </location>
</feature>